<dbReference type="Proteomes" id="UP000314294">
    <property type="component" value="Unassembled WGS sequence"/>
</dbReference>
<evidence type="ECO:0000256" key="1">
    <source>
        <dbReference type="SAM" id="MobiDB-lite"/>
    </source>
</evidence>
<organism evidence="2 3">
    <name type="scientific">Liparis tanakae</name>
    <name type="common">Tanaka's snailfish</name>
    <dbReference type="NCBI Taxonomy" id="230148"/>
    <lineage>
        <taxon>Eukaryota</taxon>
        <taxon>Metazoa</taxon>
        <taxon>Chordata</taxon>
        <taxon>Craniata</taxon>
        <taxon>Vertebrata</taxon>
        <taxon>Euteleostomi</taxon>
        <taxon>Actinopterygii</taxon>
        <taxon>Neopterygii</taxon>
        <taxon>Teleostei</taxon>
        <taxon>Neoteleostei</taxon>
        <taxon>Acanthomorphata</taxon>
        <taxon>Eupercaria</taxon>
        <taxon>Perciformes</taxon>
        <taxon>Cottioidei</taxon>
        <taxon>Cottales</taxon>
        <taxon>Liparidae</taxon>
        <taxon>Liparis</taxon>
    </lineage>
</organism>
<feature type="region of interest" description="Disordered" evidence="1">
    <location>
        <begin position="1"/>
        <end position="26"/>
    </location>
</feature>
<accession>A0A4Z2I1C8</accession>
<proteinExistence type="predicted"/>
<dbReference type="EMBL" id="SRLO01000144">
    <property type="protein sequence ID" value="TNN71899.1"/>
    <property type="molecule type" value="Genomic_DNA"/>
</dbReference>
<keyword evidence="3" id="KW-1185">Reference proteome</keyword>
<feature type="compositionally biased region" description="Basic residues" evidence="1">
    <location>
        <begin position="14"/>
        <end position="25"/>
    </location>
</feature>
<dbReference type="AlphaFoldDB" id="A0A4Z2I1C8"/>
<feature type="compositionally biased region" description="Basic and acidic residues" evidence="1">
    <location>
        <begin position="1"/>
        <end position="13"/>
    </location>
</feature>
<protein>
    <submittedName>
        <fullName evidence="2">Uncharacterized protein</fullName>
    </submittedName>
</protein>
<evidence type="ECO:0000313" key="2">
    <source>
        <dbReference type="EMBL" id="TNN71899.1"/>
    </source>
</evidence>
<comment type="caution">
    <text evidence="2">The sequence shown here is derived from an EMBL/GenBank/DDBJ whole genome shotgun (WGS) entry which is preliminary data.</text>
</comment>
<sequence length="141" mass="15590">MRTEIDGRADHVHPARRHRRARSPRQVRTQVDVKPQDLRHCNADWGAALPPQSARPLLHCGPGPHTAEEGNSKCGAHNCSCHADLGSPGYSLPVAIVCVELWDPLFGLLTPLSFKMCCFSSPKRRRISNARAQRQVLRAAS</sequence>
<evidence type="ECO:0000313" key="3">
    <source>
        <dbReference type="Proteomes" id="UP000314294"/>
    </source>
</evidence>
<reference evidence="2 3" key="1">
    <citation type="submission" date="2019-03" db="EMBL/GenBank/DDBJ databases">
        <title>First draft genome of Liparis tanakae, snailfish: a comprehensive survey of snailfish specific genes.</title>
        <authorList>
            <person name="Kim W."/>
            <person name="Song I."/>
            <person name="Jeong J.-H."/>
            <person name="Kim D."/>
            <person name="Kim S."/>
            <person name="Ryu S."/>
            <person name="Song J.Y."/>
            <person name="Lee S.K."/>
        </authorList>
    </citation>
    <scope>NUCLEOTIDE SEQUENCE [LARGE SCALE GENOMIC DNA]</scope>
    <source>
        <tissue evidence="2">Muscle</tissue>
    </source>
</reference>
<gene>
    <name evidence="2" type="ORF">EYF80_017906</name>
</gene>
<name>A0A4Z2I1C8_9TELE</name>